<protein>
    <submittedName>
        <fullName evidence="1">Uncharacterized protein</fullName>
    </submittedName>
</protein>
<gene>
    <name evidence="1" type="ORF">ABXS05_12245</name>
</gene>
<dbReference type="RefSeq" id="WP_367624101.1">
    <property type="nucleotide sequence ID" value="NZ_JBFNQD010000003.1"/>
</dbReference>
<comment type="caution">
    <text evidence="1">The sequence shown here is derived from an EMBL/GenBank/DDBJ whole genome shotgun (WGS) entry which is preliminary data.</text>
</comment>
<evidence type="ECO:0000313" key="1">
    <source>
        <dbReference type="EMBL" id="MEW9306315.1"/>
    </source>
</evidence>
<dbReference type="EMBL" id="JBFNQD010000003">
    <property type="protein sequence ID" value="MEW9306315.1"/>
    <property type="molecule type" value="Genomic_DNA"/>
</dbReference>
<proteinExistence type="predicted"/>
<accession>A0ABV3PL13</accession>
<dbReference type="Proteomes" id="UP001555786">
    <property type="component" value="Unassembled WGS sequence"/>
</dbReference>
<keyword evidence="2" id="KW-1185">Reference proteome</keyword>
<organism evidence="1 2">
    <name type="scientific">Labrys neptuniae</name>
    <dbReference type="NCBI Taxonomy" id="376174"/>
    <lineage>
        <taxon>Bacteria</taxon>
        <taxon>Pseudomonadati</taxon>
        <taxon>Pseudomonadota</taxon>
        <taxon>Alphaproteobacteria</taxon>
        <taxon>Hyphomicrobiales</taxon>
        <taxon>Xanthobacteraceae</taxon>
        <taxon>Labrys</taxon>
    </lineage>
</organism>
<name>A0ABV3PL13_9HYPH</name>
<sequence>MNDEAEAVEYMTSIEWDNALNDMSNSFRRLAGEVDRQKADIILKNLNEIAIQLRDDFRLEVDGSIFKKISTNMHEALNLADDFLSFCQEDYVFLCGYKIQRYWKDIVSIYEYGRVPCGWLGRFPDGDLLIY</sequence>
<evidence type="ECO:0000313" key="2">
    <source>
        <dbReference type="Proteomes" id="UP001555786"/>
    </source>
</evidence>
<reference evidence="1 2" key="1">
    <citation type="submission" date="2024-07" db="EMBL/GenBank/DDBJ databases">
        <title>Description of Labrys sedimenti sp. nov., isolated from a diclofenac-degrading enrichment culture.</title>
        <authorList>
            <person name="Tancsics A."/>
            <person name="Csepanyi A."/>
        </authorList>
    </citation>
    <scope>NUCLEOTIDE SEQUENCE [LARGE SCALE GENOMIC DNA]</scope>
    <source>
        <strain evidence="1 2">LMG 23578</strain>
    </source>
</reference>